<keyword evidence="1" id="KW-0472">Membrane</keyword>
<protein>
    <submittedName>
        <fullName evidence="2">Uncharacterized protein</fullName>
    </submittedName>
</protein>
<gene>
    <name evidence="2" type="ORF">NCTC12224_01675</name>
</gene>
<sequence length="52" mass="6206">MNKLILKIILMTAVYLVLMLGLKMFTKDKEKLRQTYSITTVLYIVNLIFMFF</sequence>
<dbReference type="EMBL" id="UHFN01000007">
    <property type="protein sequence ID" value="SUN62018.1"/>
    <property type="molecule type" value="Genomic_DNA"/>
</dbReference>
<dbReference type="Proteomes" id="UP000254924">
    <property type="component" value="Unassembled WGS sequence"/>
</dbReference>
<evidence type="ECO:0000313" key="2">
    <source>
        <dbReference type="EMBL" id="SUN62018.1"/>
    </source>
</evidence>
<feature type="transmembrane region" description="Helical" evidence="1">
    <location>
        <begin position="34"/>
        <end position="51"/>
    </location>
</feature>
<keyword evidence="1" id="KW-1133">Transmembrane helix</keyword>
<keyword evidence="1" id="KW-0812">Transmembrane</keyword>
<proteinExistence type="predicted"/>
<evidence type="ECO:0000256" key="1">
    <source>
        <dbReference type="SAM" id="Phobius"/>
    </source>
</evidence>
<accession>A0A380KAR8</accession>
<reference evidence="2 3" key="1">
    <citation type="submission" date="2018-06" db="EMBL/GenBank/DDBJ databases">
        <authorList>
            <consortium name="Pathogen Informatics"/>
            <person name="Doyle S."/>
        </authorList>
    </citation>
    <scope>NUCLEOTIDE SEQUENCE [LARGE SCALE GENOMIC DNA]</scope>
    <source>
        <strain evidence="2 3">NCTC12224</strain>
    </source>
</reference>
<organism evidence="2 3">
    <name type="scientific">Streptococcus hyointestinalis</name>
    <dbReference type="NCBI Taxonomy" id="1337"/>
    <lineage>
        <taxon>Bacteria</taxon>
        <taxon>Bacillati</taxon>
        <taxon>Bacillota</taxon>
        <taxon>Bacilli</taxon>
        <taxon>Lactobacillales</taxon>
        <taxon>Streptococcaceae</taxon>
        <taxon>Streptococcus</taxon>
    </lineage>
</organism>
<feature type="transmembrane region" description="Helical" evidence="1">
    <location>
        <begin position="6"/>
        <end position="22"/>
    </location>
</feature>
<name>A0A380KAR8_9STRE</name>
<keyword evidence="3" id="KW-1185">Reference proteome</keyword>
<dbReference type="AlphaFoldDB" id="A0A380KAR8"/>
<evidence type="ECO:0000313" key="3">
    <source>
        <dbReference type="Proteomes" id="UP000254924"/>
    </source>
</evidence>